<comment type="similarity">
    <text evidence="1">Belongs to the phosphatidylethanolamine-binding protein family.</text>
</comment>
<dbReference type="SUPFAM" id="SSF49777">
    <property type="entry name" value="PEBP-like"/>
    <property type="match status" value="1"/>
</dbReference>
<evidence type="ECO:0000313" key="2">
    <source>
        <dbReference type="EMBL" id="KAG2571570.1"/>
    </source>
</evidence>
<dbReference type="InterPro" id="IPR008914">
    <property type="entry name" value="PEBP"/>
</dbReference>
<dbReference type="AlphaFoldDB" id="A0A8T0QCB7"/>
<evidence type="ECO:0000313" key="3">
    <source>
        <dbReference type="Proteomes" id="UP000823388"/>
    </source>
</evidence>
<dbReference type="OrthoDB" id="2506647at2759"/>
<dbReference type="PROSITE" id="PS01220">
    <property type="entry name" value="PBP"/>
    <property type="match status" value="1"/>
</dbReference>
<dbReference type="PANTHER" id="PTHR11362:SF31">
    <property type="entry name" value="OS02G0232300 PROTEIN"/>
    <property type="match status" value="1"/>
</dbReference>
<proteinExistence type="inferred from homology"/>
<dbReference type="Pfam" id="PF01161">
    <property type="entry name" value="PBP"/>
    <property type="match status" value="1"/>
</dbReference>
<dbReference type="EMBL" id="CM029049">
    <property type="protein sequence ID" value="KAG2571570.1"/>
    <property type="molecule type" value="Genomic_DNA"/>
</dbReference>
<dbReference type="Proteomes" id="UP000823388">
    <property type="component" value="Chromosome 7K"/>
</dbReference>
<dbReference type="InterPro" id="IPR035810">
    <property type="entry name" value="PEBP_euk"/>
</dbReference>
<dbReference type="InterPro" id="IPR001858">
    <property type="entry name" value="Phosphatidylethanolamine-bd_CS"/>
</dbReference>
<keyword evidence="3" id="KW-1185">Reference proteome</keyword>
<reference evidence="2" key="1">
    <citation type="submission" date="2020-05" db="EMBL/GenBank/DDBJ databases">
        <title>WGS assembly of Panicum virgatum.</title>
        <authorList>
            <person name="Lovell J.T."/>
            <person name="Jenkins J."/>
            <person name="Shu S."/>
            <person name="Juenger T.E."/>
            <person name="Schmutz J."/>
        </authorList>
    </citation>
    <scope>NUCLEOTIDE SEQUENCE</scope>
    <source>
        <strain evidence="2">AP13</strain>
    </source>
</reference>
<name>A0A8T0QCB7_PANVG</name>
<dbReference type="CDD" id="cd00866">
    <property type="entry name" value="PEBP_euk"/>
    <property type="match status" value="1"/>
</dbReference>
<gene>
    <name evidence="2" type="ORF">PVAP13_7KG133000</name>
</gene>
<protein>
    <submittedName>
        <fullName evidence="2">Uncharacterized protein</fullName>
    </submittedName>
</protein>
<dbReference type="InterPro" id="IPR036610">
    <property type="entry name" value="PEBP-like_sf"/>
</dbReference>
<organism evidence="2 3">
    <name type="scientific">Panicum virgatum</name>
    <name type="common">Blackwell switchgrass</name>
    <dbReference type="NCBI Taxonomy" id="38727"/>
    <lineage>
        <taxon>Eukaryota</taxon>
        <taxon>Viridiplantae</taxon>
        <taxon>Streptophyta</taxon>
        <taxon>Embryophyta</taxon>
        <taxon>Tracheophyta</taxon>
        <taxon>Spermatophyta</taxon>
        <taxon>Magnoliopsida</taxon>
        <taxon>Liliopsida</taxon>
        <taxon>Poales</taxon>
        <taxon>Poaceae</taxon>
        <taxon>PACMAD clade</taxon>
        <taxon>Panicoideae</taxon>
        <taxon>Panicodae</taxon>
        <taxon>Paniceae</taxon>
        <taxon>Panicinae</taxon>
        <taxon>Panicum</taxon>
        <taxon>Panicum sect. Hiantes</taxon>
    </lineage>
</organism>
<accession>A0A8T0QCB7</accession>
<comment type="caution">
    <text evidence="2">The sequence shown here is derived from an EMBL/GenBank/DDBJ whole genome shotgun (WGS) entry which is preliminary data.</text>
</comment>
<evidence type="ECO:0000256" key="1">
    <source>
        <dbReference type="ARBA" id="ARBA00007091"/>
    </source>
</evidence>
<dbReference type="PANTHER" id="PTHR11362">
    <property type="entry name" value="PHOSPHATIDYLETHANOLAMINE-BINDING PROTEIN"/>
    <property type="match status" value="1"/>
</dbReference>
<sequence>MAASDSLVTARVIGDVLDPFNTSADLMVLFNGDPIISGMELRSAAVSNRPTVEIGGDDYGVAYTMVMVDPDAPNPSNPTLREYLHWMVTDIPASTDNTYGRELACYEPPSPETGIHRMVLMLFRQLGRETVFAPSRRHNFNTRGFVRRYNLGAPVAAMYFNCQRQSGSGGPRFTGAYDTSRRRAAG</sequence>
<dbReference type="Gene3D" id="3.90.280.10">
    <property type="entry name" value="PEBP-like"/>
    <property type="match status" value="1"/>
</dbReference>